<dbReference type="EMBL" id="CABDUW010003029">
    <property type="protein sequence ID" value="VTJ88598.1"/>
    <property type="molecule type" value="Genomic_DNA"/>
</dbReference>
<name>A0A5E4D3N4_MARMO</name>
<dbReference type="Gene3D" id="2.60.40.10">
    <property type="entry name" value="Immunoglobulins"/>
    <property type="match status" value="1"/>
</dbReference>
<dbReference type="PANTHER" id="PTHR15443:SF5">
    <property type="entry name" value="ZONA PELLUCIDA-BINDING PROTEIN 1"/>
    <property type="match status" value="1"/>
</dbReference>
<dbReference type="InterPro" id="IPR048806">
    <property type="entry name" value="ZPBP1/2_N"/>
</dbReference>
<feature type="domain" description="Ig-like" evidence="1">
    <location>
        <begin position="40"/>
        <end position="127"/>
    </location>
</feature>
<accession>A0A5E4D3N4</accession>
<dbReference type="InterPro" id="IPR010857">
    <property type="entry name" value="Sp38-bd"/>
</dbReference>
<reference evidence="2" key="1">
    <citation type="submission" date="2019-04" db="EMBL/GenBank/DDBJ databases">
        <authorList>
            <person name="Alioto T."/>
            <person name="Alioto T."/>
        </authorList>
    </citation>
    <scope>NUCLEOTIDE SEQUENCE [LARGE SCALE GENOMIC DNA]</scope>
</reference>
<dbReference type="InterPro" id="IPR036179">
    <property type="entry name" value="Ig-like_dom_sf"/>
</dbReference>
<dbReference type="InterPro" id="IPR013783">
    <property type="entry name" value="Ig-like_fold"/>
</dbReference>
<organism evidence="2 3">
    <name type="scientific">Marmota monax</name>
    <name type="common">Woodchuck</name>
    <dbReference type="NCBI Taxonomy" id="9995"/>
    <lineage>
        <taxon>Eukaryota</taxon>
        <taxon>Metazoa</taxon>
        <taxon>Chordata</taxon>
        <taxon>Craniata</taxon>
        <taxon>Vertebrata</taxon>
        <taxon>Euteleostomi</taxon>
        <taxon>Mammalia</taxon>
        <taxon>Eutheria</taxon>
        <taxon>Euarchontoglires</taxon>
        <taxon>Glires</taxon>
        <taxon>Rodentia</taxon>
        <taxon>Sciuromorpha</taxon>
        <taxon>Sciuridae</taxon>
        <taxon>Xerinae</taxon>
        <taxon>Marmotini</taxon>
        <taxon>Marmota</taxon>
    </lineage>
</organism>
<proteinExistence type="predicted"/>
<evidence type="ECO:0000313" key="2">
    <source>
        <dbReference type="EMBL" id="VTJ88598.1"/>
    </source>
</evidence>
<dbReference type="GO" id="GO:0007339">
    <property type="term" value="P:binding of sperm to zona pellucida"/>
    <property type="evidence" value="ECO:0007669"/>
    <property type="project" value="InterPro"/>
</dbReference>
<dbReference type="GO" id="GO:0001675">
    <property type="term" value="P:acrosome assembly"/>
    <property type="evidence" value="ECO:0007669"/>
    <property type="project" value="TreeGrafter"/>
</dbReference>
<keyword evidence="3" id="KW-1185">Reference proteome</keyword>
<gene>
    <name evidence="2" type="ORF">MONAX_5E006938</name>
</gene>
<comment type="caution">
    <text evidence="2">The sequence shown here is derived from an EMBL/GenBank/DDBJ whole genome shotgun (WGS) entry which is preliminary data.</text>
</comment>
<dbReference type="GO" id="GO:0001669">
    <property type="term" value="C:acrosomal vesicle"/>
    <property type="evidence" value="ECO:0007669"/>
    <property type="project" value="TreeGrafter"/>
</dbReference>
<dbReference type="SUPFAM" id="SSF48726">
    <property type="entry name" value="Immunoglobulin"/>
    <property type="match status" value="1"/>
</dbReference>
<dbReference type="GO" id="GO:0002199">
    <property type="term" value="C:zona pellucida receptor complex"/>
    <property type="evidence" value="ECO:0007669"/>
    <property type="project" value="TreeGrafter"/>
</dbReference>
<evidence type="ECO:0000313" key="3">
    <source>
        <dbReference type="Proteomes" id="UP000335636"/>
    </source>
</evidence>
<dbReference type="PANTHER" id="PTHR15443">
    <property type="entry name" value="ZONA PELLUCIDA BINDING PROTEIN SP38"/>
    <property type="match status" value="1"/>
</dbReference>
<dbReference type="Proteomes" id="UP000335636">
    <property type="component" value="Unassembled WGS sequence"/>
</dbReference>
<evidence type="ECO:0000259" key="1">
    <source>
        <dbReference type="PROSITE" id="PS50835"/>
    </source>
</evidence>
<sequence length="133" mass="15097">METSASGRAWRTWRRARASGFPLSRAAILLFSAFLVRAPPSVKVYVMLHQKSPHVLCVTQRLRNSELIDPSFQWHGPKGKIVSENSTAQVTSTGSLIFQNFEEAMSGVYTCFLEYKPTVEEIVKNLQLKYLVY</sequence>
<dbReference type="AlphaFoldDB" id="A0A5E4D3N4"/>
<dbReference type="CDD" id="cd00096">
    <property type="entry name" value="Ig"/>
    <property type="match status" value="1"/>
</dbReference>
<dbReference type="GO" id="GO:0005576">
    <property type="term" value="C:extracellular region"/>
    <property type="evidence" value="ECO:0007669"/>
    <property type="project" value="InterPro"/>
</dbReference>
<dbReference type="InterPro" id="IPR007110">
    <property type="entry name" value="Ig-like_dom"/>
</dbReference>
<feature type="non-terminal residue" evidence="2">
    <location>
        <position position="133"/>
    </location>
</feature>
<dbReference type="PROSITE" id="PS50835">
    <property type="entry name" value="IG_LIKE"/>
    <property type="match status" value="1"/>
</dbReference>
<protein>
    <recommendedName>
        <fullName evidence="1">Ig-like domain-containing protein</fullName>
    </recommendedName>
</protein>
<dbReference type="Pfam" id="PF07354">
    <property type="entry name" value="Sp38"/>
    <property type="match status" value="1"/>
</dbReference>